<accession>A0A8C1NHC5</accession>
<evidence type="ECO:0000256" key="2">
    <source>
        <dbReference type="SAM" id="MobiDB-lite"/>
    </source>
</evidence>
<dbReference type="InterPro" id="IPR013320">
    <property type="entry name" value="ConA-like_dom_sf"/>
</dbReference>
<comment type="caution">
    <text evidence="1">Lacks conserved residue(s) required for the propagation of feature annotation.</text>
</comment>
<evidence type="ECO:0000313" key="5">
    <source>
        <dbReference type="Proteomes" id="UP000694427"/>
    </source>
</evidence>
<feature type="region of interest" description="Disordered" evidence="2">
    <location>
        <begin position="516"/>
        <end position="558"/>
    </location>
</feature>
<dbReference type="Ensembl" id="ENSCCRT00010102538.1">
    <property type="protein sequence ID" value="ENSCCRP00010092436.1"/>
    <property type="gene ID" value="ENSCCRG00010040451.1"/>
</dbReference>
<dbReference type="Proteomes" id="UP000694427">
    <property type="component" value="Unplaced"/>
</dbReference>
<dbReference type="PROSITE" id="PS50025">
    <property type="entry name" value="LAM_G_DOMAIN"/>
    <property type="match status" value="5"/>
</dbReference>
<dbReference type="Pfam" id="PF02210">
    <property type="entry name" value="Laminin_G_2"/>
    <property type="match status" value="2"/>
</dbReference>
<feature type="domain" description="Laminin G" evidence="3">
    <location>
        <begin position="570"/>
        <end position="742"/>
    </location>
</feature>
<dbReference type="SMART" id="SM00282">
    <property type="entry name" value="LamG"/>
    <property type="match status" value="5"/>
</dbReference>
<dbReference type="SUPFAM" id="SSF49899">
    <property type="entry name" value="Concanavalin A-like lectins/glucanases"/>
    <property type="match status" value="5"/>
</dbReference>
<organism evidence="4 5">
    <name type="scientific">Cyprinus carpio</name>
    <name type="common">Common carp</name>
    <dbReference type="NCBI Taxonomy" id="7962"/>
    <lineage>
        <taxon>Eukaryota</taxon>
        <taxon>Metazoa</taxon>
        <taxon>Chordata</taxon>
        <taxon>Craniata</taxon>
        <taxon>Vertebrata</taxon>
        <taxon>Euteleostomi</taxon>
        <taxon>Actinopterygii</taxon>
        <taxon>Neopterygii</taxon>
        <taxon>Teleostei</taxon>
        <taxon>Ostariophysi</taxon>
        <taxon>Cypriniformes</taxon>
        <taxon>Cyprinidae</taxon>
        <taxon>Cyprininae</taxon>
        <taxon>Cyprinus</taxon>
    </lineage>
</organism>
<keyword evidence="1" id="KW-1015">Disulfide bond</keyword>
<feature type="disulfide bond" evidence="1">
    <location>
        <begin position="492"/>
        <end position="519"/>
    </location>
</feature>
<dbReference type="Pfam" id="PF00054">
    <property type="entry name" value="Laminin_G_1"/>
    <property type="match status" value="3"/>
</dbReference>
<feature type="domain" description="Laminin G" evidence="3">
    <location>
        <begin position="140"/>
        <end position="320"/>
    </location>
</feature>
<protein>
    <recommendedName>
        <fullName evidence="3">Laminin G domain-containing protein</fullName>
    </recommendedName>
</protein>
<feature type="compositionally biased region" description="Acidic residues" evidence="2">
    <location>
        <begin position="528"/>
        <end position="537"/>
    </location>
</feature>
<feature type="domain" description="Laminin G" evidence="3">
    <location>
        <begin position="1"/>
        <end position="130"/>
    </location>
</feature>
<dbReference type="PANTHER" id="PTHR15036">
    <property type="entry name" value="PIKACHURIN-LIKE PROTEIN"/>
    <property type="match status" value="1"/>
</dbReference>
<evidence type="ECO:0000313" key="4">
    <source>
        <dbReference type="Ensembl" id="ENSCCRP00010092436.1"/>
    </source>
</evidence>
<name>A0A8C1NHC5_CYPCA</name>
<dbReference type="PANTHER" id="PTHR15036:SF65">
    <property type="entry name" value="LAMININ SUBUNIT ALPHA-2"/>
    <property type="match status" value="1"/>
</dbReference>
<dbReference type="InterPro" id="IPR001791">
    <property type="entry name" value="Laminin_G"/>
</dbReference>
<dbReference type="Gene3D" id="2.60.120.200">
    <property type="match status" value="5"/>
</dbReference>
<feature type="domain" description="Laminin G" evidence="3">
    <location>
        <begin position="325"/>
        <end position="519"/>
    </location>
</feature>
<dbReference type="InterPro" id="IPR050372">
    <property type="entry name" value="Neurexin-related_CASP"/>
</dbReference>
<sequence>MRKGKVNFLWDVGSGVGRVECPDLVINDGNWHRIEASRIGLNGSISVHALEGPKTGILPTLRSAKSPESYTVLDVDQNAYLFVGGMLGSVKKADAVKTTTFSGCMGETSLDGKPIGLWNYRERDGDCAGCVVSPQPADTEGTVQFDGEGYATVSRPTRWNPNISTVMFKFRTFSTDALMMYFATKEMKDFMSAELSDGRVKVSYDLGSGPGSIISDKLYNDGKWKSFTMSRMKKEANIAIVNIDANEEEQLQMVSPGGATGLNLREDERMYFGGVFVFTCFLRSEVLLKRFSGCMKDIEVSRTPYNLLSSPDHTGLTKGCSIENLHTVSFPRPGYMELKPVSFDVGSEISLSFSTKSENGIILFGRGGLTSMTQGLTPVHIPRRSRRQTGEPFLSVQLNKGALEVLVFMGSRNPRRAFRNVDKGILHDGREHSLRLQRLPGASFTVQVDEEPTFQQTLPNDHPLSIHRLFIGGIPTDIETGVQRPNVPFEGCIWNLLINTVPVDFSQPVAFENAEIGQCPDLAPPQTPEEEEKEEEETPPKPALRPTEAARPPPPVPCAAEAEPVVLELAKQFGLSRNSHMAFEFDDRTVKNRLIIEFEMRTEAASGLVFYMARINHADFATIQLKEGMAHLSYDLGSGNTSVSVPRIINDGQWHKIRVTREKQRAFLVIDGRYSKHTTSPKKADILDVVGMLYVGGLPLNYSTKRIGPVLYSIDACIRNFKMMHLPLDMEKPTSSYRVGSCFANPEKGTYFDGTGYAKAVDSYQVGNDVSVDLEFRTAQSSGVLLGVSSQKMDGLGIELVNGKLLFHADNGVGHFTAVYEPDPEAGLCDGQWHTVSAHKLKHRLELIVDGKKSEAVSPDVRSLSVDTNDPVYVGGYPEGLQQFGLTINTPFKGCMRNVKITKAGKTLEVQMNKVLELKGVQPLTCPAS</sequence>
<proteinExistence type="predicted"/>
<dbReference type="FunFam" id="2.60.120.200:FF:000065">
    <property type="entry name" value="Laminin subunit alpha 2"/>
    <property type="match status" value="1"/>
</dbReference>
<evidence type="ECO:0000256" key="1">
    <source>
        <dbReference type="PROSITE-ProRule" id="PRU00122"/>
    </source>
</evidence>
<evidence type="ECO:0000259" key="3">
    <source>
        <dbReference type="PROSITE" id="PS50025"/>
    </source>
</evidence>
<feature type="domain" description="Laminin G" evidence="3">
    <location>
        <begin position="747"/>
        <end position="926"/>
    </location>
</feature>
<dbReference type="CDD" id="cd00110">
    <property type="entry name" value="LamG"/>
    <property type="match status" value="5"/>
</dbReference>
<dbReference type="AlphaFoldDB" id="A0A8C1NHC5"/>
<reference evidence="4" key="2">
    <citation type="submission" date="2025-09" db="UniProtKB">
        <authorList>
            <consortium name="Ensembl"/>
        </authorList>
    </citation>
    <scope>IDENTIFICATION</scope>
</reference>
<keyword evidence="5" id="KW-1185">Reference proteome</keyword>
<reference evidence="4" key="1">
    <citation type="submission" date="2025-08" db="UniProtKB">
        <authorList>
            <consortium name="Ensembl"/>
        </authorList>
    </citation>
    <scope>IDENTIFICATION</scope>
</reference>